<dbReference type="AlphaFoldDB" id="A0A7H1NTS9"/>
<proteinExistence type="predicted"/>
<name>A0A7H1NTS9_9PROT</name>
<dbReference type="RefSeq" id="WP_203413371.1">
    <property type="nucleotide sequence ID" value="NZ_CP060244.1"/>
</dbReference>
<accession>A0A7H1NTS9</accession>
<reference evidence="2 3" key="1">
    <citation type="submission" date="2020-08" db="EMBL/GenBank/DDBJ databases">
        <title>Complete genome sequence of Entomobacter blattae G55GP.</title>
        <authorList>
            <person name="Poehlein A."/>
            <person name="Guzman J."/>
            <person name="Daniel R."/>
            <person name="Vilcinskas A."/>
        </authorList>
    </citation>
    <scope>NUCLEOTIDE SEQUENCE [LARGE SCALE GENOMIC DNA]</scope>
    <source>
        <strain evidence="2 3">G55GP</strain>
    </source>
</reference>
<dbReference type="EMBL" id="CP060244">
    <property type="protein sequence ID" value="QNT79189.1"/>
    <property type="molecule type" value="Genomic_DNA"/>
</dbReference>
<organism evidence="2 3">
    <name type="scientific">Entomobacter blattae</name>
    <dbReference type="NCBI Taxonomy" id="2762277"/>
    <lineage>
        <taxon>Bacteria</taxon>
        <taxon>Pseudomonadati</taxon>
        <taxon>Pseudomonadota</taxon>
        <taxon>Alphaproteobacteria</taxon>
        <taxon>Acetobacterales</taxon>
        <taxon>Acetobacteraceae</taxon>
        <taxon>Entomobacter</taxon>
    </lineage>
</organism>
<evidence type="ECO:0000259" key="1">
    <source>
        <dbReference type="Pfam" id="PF21821"/>
    </source>
</evidence>
<dbReference type="Proteomes" id="UP000516349">
    <property type="component" value="Chromosome"/>
</dbReference>
<feature type="domain" description="Dit-like phage tail protein N-terminal" evidence="1">
    <location>
        <begin position="25"/>
        <end position="170"/>
    </location>
</feature>
<dbReference type="InterPro" id="IPR048494">
    <property type="entry name" value="Dit-like_N"/>
</dbReference>
<dbReference type="KEGG" id="ebla:JGUZn3_19840"/>
<protein>
    <recommendedName>
        <fullName evidence="1">Dit-like phage tail protein N-terminal domain-containing protein</fullName>
    </recommendedName>
</protein>
<evidence type="ECO:0000313" key="3">
    <source>
        <dbReference type="Proteomes" id="UP000516349"/>
    </source>
</evidence>
<keyword evidence="3" id="KW-1185">Reference proteome</keyword>
<sequence>MTDLFGDVATILFNNGRSIGGVIPDVPLSEKHSDTISITSHPVERGAAITDHAFVNPAQLNMEIGFSDCSLRALTEAVENFDPTSWTNENDDFFASILNGTWGETYSITMYKQLIALQRSREPLRIVTRKRVYENMLLQSVTTGTDPAHEYSAVILIVAQEILLVSTQTSILPAMNRQASPVTAPIQDFGVKSVQPLSNRSPLLPGAVSLPGG</sequence>
<gene>
    <name evidence="2" type="ORF">JGUZn3_19840</name>
</gene>
<dbReference type="Pfam" id="PF21821">
    <property type="entry name" value="Dit_like"/>
    <property type="match status" value="1"/>
</dbReference>
<evidence type="ECO:0000313" key="2">
    <source>
        <dbReference type="EMBL" id="QNT79189.1"/>
    </source>
</evidence>